<reference evidence="1 2" key="1">
    <citation type="journal article" date="2021" name="Plant Biotechnol. J.">
        <title>Multi-omics assisted identification of the key and species-specific regulatory components of drought-tolerant mechanisms in Gossypium stocksii.</title>
        <authorList>
            <person name="Yu D."/>
            <person name="Ke L."/>
            <person name="Zhang D."/>
            <person name="Wu Y."/>
            <person name="Sun Y."/>
            <person name="Mei J."/>
            <person name="Sun J."/>
            <person name="Sun Y."/>
        </authorList>
    </citation>
    <scope>NUCLEOTIDE SEQUENCE [LARGE SCALE GENOMIC DNA]</scope>
    <source>
        <strain evidence="2">cv. E1</strain>
        <tissue evidence="1">Leaf</tissue>
    </source>
</reference>
<dbReference type="PANTHER" id="PTHR46890">
    <property type="entry name" value="NON-LTR RETROLELEMENT REVERSE TRANSCRIPTASE-LIKE PROTEIN-RELATED"/>
    <property type="match status" value="1"/>
</dbReference>
<name>A0A9D3W3B1_9ROSI</name>
<evidence type="ECO:0008006" key="3">
    <source>
        <dbReference type="Google" id="ProtNLM"/>
    </source>
</evidence>
<evidence type="ECO:0000313" key="2">
    <source>
        <dbReference type="Proteomes" id="UP000828251"/>
    </source>
</evidence>
<dbReference type="PANTHER" id="PTHR46890:SF48">
    <property type="entry name" value="RNA-DIRECTED DNA POLYMERASE"/>
    <property type="match status" value="1"/>
</dbReference>
<dbReference type="EMBL" id="JAIQCV010000004">
    <property type="protein sequence ID" value="KAH1108354.1"/>
    <property type="molecule type" value="Genomic_DNA"/>
</dbReference>
<comment type="caution">
    <text evidence="1">The sequence shown here is derived from an EMBL/GenBank/DDBJ whole genome shotgun (WGS) entry which is preliminary data.</text>
</comment>
<dbReference type="OrthoDB" id="1002573at2759"/>
<protein>
    <recommendedName>
        <fullName evidence="3">Reverse transcriptase domain-containing protein</fullName>
    </recommendedName>
</protein>
<dbReference type="Proteomes" id="UP000828251">
    <property type="component" value="Unassembled WGS sequence"/>
</dbReference>
<gene>
    <name evidence="1" type="ORF">J1N35_012122</name>
</gene>
<proteinExistence type="predicted"/>
<dbReference type="AlphaFoldDB" id="A0A9D3W3B1"/>
<keyword evidence="2" id="KW-1185">Reference proteome</keyword>
<organism evidence="1 2">
    <name type="scientific">Gossypium stocksii</name>
    <dbReference type="NCBI Taxonomy" id="47602"/>
    <lineage>
        <taxon>Eukaryota</taxon>
        <taxon>Viridiplantae</taxon>
        <taxon>Streptophyta</taxon>
        <taxon>Embryophyta</taxon>
        <taxon>Tracheophyta</taxon>
        <taxon>Spermatophyta</taxon>
        <taxon>Magnoliopsida</taxon>
        <taxon>eudicotyledons</taxon>
        <taxon>Gunneridae</taxon>
        <taxon>Pentapetalae</taxon>
        <taxon>rosids</taxon>
        <taxon>malvids</taxon>
        <taxon>Malvales</taxon>
        <taxon>Malvaceae</taxon>
        <taxon>Malvoideae</taxon>
        <taxon>Gossypium</taxon>
    </lineage>
</organism>
<dbReference type="InterPro" id="IPR052343">
    <property type="entry name" value="Retrotransposon-Effector_Assoc"/>
</dbReference>
<sequence>MEQRVFGNILKKKHTILAQLSEIQMSIEKHRSKKLVDLEKELQIELENERLKYAAMSFYRGLYTEEKGNMGKFPIRRMFPIVEAEFLEVLDQKLTTQEVHDALFGMAPLKAPGIDSLHAQFYQSQWNVVGESLVLLVKRVFENGTLERFFNKILLVLILKFVGPESITQFRPISLCTVPYKIITEVIVNRLKPLIPLLIAGNQTSFVGGQNIMDNIVIAQEVIHSMRICKGQKGCILK</sequence>
<accession>A0A9D3W3B1</accession>
<evidence type="ECO:0000313" key="1">
    <source>
        <dbReference type="EMBL" id="KAH1108354.1"/>
    </source>
</evidence>